<gene>
    <name evidence="7" type="ORF">DPQ25_03215</name>
</gene>
<keyword evidence="8" id="KW-1185">Reference proteome</keyword>
<evidence type="ECO:0000256" key="4">
    <source>
        <dbReference type="ARBA" id="ARBA00022723"/>
    </source>
</evidence>
<evidence type="ECO:0000313" key="7">
    <source>
        <dbReference type="EMBL" id="RAQ30522.1"/>
    </source>
</evidence>
<evidence type="ECO:0000256" key="2">
    <source>
        <dbReference type="ARBA" id="ARBA00011738"/>
    </source>
</evidence>
<dbReference type="Proteomes" id="UP000249377">
    <property type="component" value="Unassembled WGS sequence"/>
</dbReference>
<dbReference type="InterPro" id="IPR003735">
    <property type="entry name" value="Metal_Tscrpt_repr"/>
</dbReference>
<dbReference type="GO" id="GO:0046872">
    <property type="term" value="F:metal ion binding"/>
    <property type="evidence" value="ECO:0007669"/>
    <property type="project" value="UniProtKB-KW"/>
</dbReference>
<dbReference type="AlphaFoldDB" id="A0A328UII2"/>
<evidence type="ECO:0000256" key="5">
    <source>
        <dbReference type="ARBA" id="ARBA00039938"/>
    </source>
</evidence>
<dbReference type="Gene3D" id="1.20.58.1000">
    <property type="entry name" value="Metal-sensitive repressor, helix protomer"/>
    <property type="match status" value="1"/>
</dbReference>
<dbReference type="PANTHER" id="PTHR33677:SF4">
    <property type="entry name" value="COPPER-SENSING TRANSCRIPTIONAL REPRESSOR CSOR"/>
    <property type="match status" value="1"/>
</dbReference>
<comment type="subcellular location">
    <subcellularLocation>
        <location evidence="1">Cytoplasm</location>
    </subcellularLocation>
</comment>
<comment type="subunit">
    <text evidence="2">Homodimer.</text>
</comment>
<comment type="caution">
    <text evidence="7">The sequence shown here is derived from an EMBL/GenBank/DDBJ whole genome shotgun (WGS) entry which is preliminary data.</text>
</comment>
<sequence length="90" mass="10041">MKADKAKVARLLKTARGQIDGVLKMIDGDQYCIDIANQIMAAEAVLQRANKEIIRAHMECCVLEATKSGDEEERRKKLDEIAAVLDKLAR</sequence>
<dbReference type="GO" id="GO:0045892">
    <property type="term" value="P:negative regulation of DNA-templated transcription"/>
    <property type="evidence" value="ECO:0007669"/>
    <property type="project" value="UniProtKB-ARBA"/>
</dbReference>
<evidence type="ECO:0000256" key="3">
    <source>
        <dbReference type="ARBA" id="ARBA00022490"/>
    </source>
</evidence>
<name>A0A328UII2_9FIRM</name>
<keyword evidence="3" id="KW-0963">Cytoplasm</keyword>
<accession>A0A328UII2</accession>
<reference evidence="7 8" key="1">
    <citation type="submission" date="2018-06" db="EMBL/GenBank/DDBJ databases">
        <title>Noncontiguous genome sequence of Ruminococcaceae bacterium ASD2818.</title>
        <authorList>
            <person name="Chaplin A.V."/>
            <person name="Sokolova S.R."/>
            <person name="Kochetkova T.O."/>
            <person name="Goltsov A.Y."/>
            <person name="Trofimov D.Y."/>
            <person name="Efimov B.A."/>
        </authorList>
    </citation>
    <scope>NUCLEOTIDE SEQUENCE [LARGE SCALE GENOMIC DNA]</scope>
    <source>
        <strain evidence="7 8">ASD2818</strain>
    </source>
</reference>
<dbReference type="Pfam" id="PF02583">
    <property type="entry name" value="Trns_repr_metal"/>
    <property type="match status" value="1"/>
</dbReference>
<proteinExistence type="predicted"/>
<keyword evidence="4" id="KW-0479">Metal-binding</keyword>
<organism evidence="7 8">
    <name type="scientific">Hydrogeniiclostridium mannosilyticum</name>
    <dbReference type="NCBI Taxonomy" id="2764322"/>
    <lineage>
        <taxon>Bacteria</taxon>
        <taxon>Bacillati</taxon>
        <taxon>Bacillota</taxon>
        <taxon>Clostridia</taxon>
        <taxon>Eubacteriales</taxon>
        <taxon>Acutalibacteraceae</taxon>
        <taxon>Hydrogeniiclostridium</taxon>
    </lineage>
</organism>
<protein>
    <recommendedName>
        <fullName evidence="5">Copper-sensing transcriptional repressor CsoR</fullName>
    </recommendedName>
    <alternativeName>
        <fullName evidence="6">Copper-sensitive operon repressor</fullName>
    </alternativeName>
</protein>
<dbReference type="PANTHER" id="PTHR33677">
    <property type="entry name" value="TRANSCRIPTIONAL REPRESSOR FRMR-RELATED"/>
    <property type="match status" value="1"/>
</dbReference>
<dbReference type="RefSeq" id="WP_112331719.1">
    <property type="nucleotide sequence ID" value="NZ_JADPHD010000001.1"/>
</dbReference>
<evidence type="ECO:0000313" key="8">
    <source>
        <dbReference type="Proteomes" id="UP000249377"/>
    </source>
</evidence>
<dbReference type="GO" id="GO:0005737">
    <property type="term" value="C:cytoplasm"/>
    <property type="evidence" value="ECO:0007669"/>
    <property type="project" value="UniProtKB-SubCell"/>
</dbReference>
<evidence type="ECO:0000256" key="6">
    <source>
        <dbReference type="ARBA" id="ARBA00041544"/>
    </source>
</evidence>
<evidence type="ECO:0000256" key="1">
    <source>
        <dbReference type="ARBA" id="ARBA00004496"/>
    </source>
</evidence>
<dbReference type="CDD" id="cd10159">
    <property type="entry name" value="CsoR-like_DUF156_2"/>
    <property type="match status" value="1"/>
</dbReference>
<dbReference type="EMBL" id="QLYR01000001">
    <property type="protein sequence ID" value="RAQ30522.1"/>
    <property type="molecule type" value="Genomic_DNA"/>
</dbReference>
<dbReference type="InterPro" id="IPR038390">
    <property type="entry name" value="Metal_Tscrpt_repr_sf"/>
</dbReference>
<dbReference type="GO" id="GO:0003677">
    <property type="term" value="F:DNA binding"/>
    <property type="evidence" value="ECO:0007669"/>
    <property type="project" value="InterPro"/>
</dbReference>